<dbReference type="OrthoDB" id="9446516at2759"/>
<evidence type="ECO:0000313" key="3">
    <source>
        <dbReference type="Ensembl" id="ENSSVLP00005006729.1"/>
    </source>
</evidence>
<evidence type="ECO:0000313" key="4">
    <source>
        <dbReference type="Proteomes" id="UP000694564"/>
    </source>
</evidence>
<dbReference type="GO" id="GO:0030198">
    <property type="term" value="P:extracellular matrix organization"/>
    <property type="evidence" value="ECO:0007669"/>
    <property type="project" value="TreeGrafter"/>
</dbReference>
<keyword evidence="2" id="KW-0732">Signal</keyword>
<proteinExistence type="predicted"/>
<dbReference type="Pfam" id="PF15809">
    <property type="entry name" value="STG"/>
    <property type="match status" value="1"/>
</dbReference>
<reference evidence="3" key="2">
    <citation type="submission" date="2025-09" db="UniProtKB">
        <authorList>
            <consortium name="Ensembl"/>
        </authorList>
    </citation>
    <scope>IDENTIFICATION</scope>
</reference>
<dbReference type="AlphaFoldDB" id="A0A8D2CMX8"/>
<feature type="signal peptide" evidence="2">
    <location>
        <begin position="1"/>
        <end position="26"/>
    </location>
</feature>
<feature type="region of interest" description="Disordered" evidence="1">
    <location>
        <begin position="42"/>
        <end position="103"/>
    </location>
</feature>
<dbReference type="PANTHER" id="PTHR15817">
    <property type="entry name" value="STG PROTEIN"/>
    <property type="match status" value="1"/>
</dbReference>
<keyword evidence="4" id="KW-1185">Reference proteome</keyword>
<protein>
    <submittedName>
        <fullName evidence="3">Chromosome 6 open reading frame 15</fullName>
    </submittedName>
</protein>
<sequence>MPGRAAGSWVPLGLLLVCLHLPGFFARSIGAVEEKVSPHLGTNMPLLGRPSFTGPTNYGHPEPKPGSGSNDLVGLPPKSNVPPPDAPQPVGGSGVQRGPPSRWPPLVSWPSEYPWQVMTAANENQLGQMPPEGLPYLSSAGAVALGGHPWPVASSAHPMQPSSETAVLHQDSESGQLPRSNLLGAQGQALAQRPLWSLIHRILPGLPWGTLNPGVSWGGGGPGTGWGTRPIAHPSGIWGINNQFPGSSWGTLNPYPGTNWGNIHLRPGVNNQFPPGVLHPPGFFWNTPAGIPNPQNPGVQWE</sequence>
<feature type="chain" id="PRO_5034032700" evidence="2">
    <location>
        <begin position="27"/>
        <end position="302"/>
    </location>
</feature>
<dbReference type="PANTHER" id="PTHR15817:SF2">
    <property type="entry name" value="SIMILAR TO RIKEN CDNA 2300002M23"/>
    <property type="match status" value="1"/>
</dbReference>
<dbReference type="GO" id="GO:0031012">
    <property type="term" value="C:extracellular matrix"/>
    <property type="evidence" value="ECO:0007669"/>
    <property type="project" value="TreeGrafter"/>
</dbReference>
<reference evidence="3" key="1">
    <citation type="submission" date="2025-08" db="UniProtKB">
        <authorList>
            <consortium name="Ensembl"/>
        </authorList>
    </citation>
    <scope>IDENTIFICATION</scope>
</reference>
<evidence type="ECO:0000256" key="2">
    <source>
        <dbReference type="SAM" id="SignalP"/>
    </source>
</evidence>
<feature type="region of interest" description="Disordered" evidence="1">
    <location>
        <begin position="152"/>
        <end position="177"/>
    </location>
</feature>
<dbReference type="GeneTree" id="ENSGT00390000010291"/>
<gene>
    <name evidence="3" type="primary">C6orf15</name>
</gene>
<name>A0A8D2CMX8_SCIVU</name>
<dbReference type="InterPro" id="IPR026135">
    <property type="entry name" value="C6orf15"/>
</dbReference>
<organism evidence="3 4">
    <name type="scientific">Sciurus vulgaris</name>
    <name type="common">Eurasian red squirrel</name>
    <dbReference type="NCBI Taxonomy" id="55149"/>
    <lineage>
        <taxon>Eukaryota</taxon>
        <taxon>Metazoa</taxon>
        <taxon>Chordata</taxon>
        <taxon>Craniata</taxon>
        <taxon>Vertebrata</taxon>
        <taxon>Euteleostomi</taxon>
        <taxon>Mammalia</taxon>
        <taxon>Eutheria</taxon>
        <taxon>Euarchontoglires</taxon>
        <taxon>Glires</taxon>
        <taxon>Rodentia</taxon>
        <taxon>Sciuromorpha</taxon>
        <taxon>Sciuridae</taxon>
        <taxon>Sciurinae</taxon>
        <taxon>Sciurini</taxon>
        <taxon>Sciurus</taxon>
    </lineage>
</organism>
<dbReference type="Ensembl" id="ENSSVLT00005007497.1">
    <property type="protein sequence ID" value="ENSSVLP00005006729.1"/>
    <property type="gene ID" value="ENSSVLG00005005479.1"/>
</dbReference>
<evidence type="ECO:0000256" key="1">
    <source>
        <dbReference type="SAM" id="MobiDB-lite"/>
    </source>
</evidence>
<accession>A0A8D2CMX8</accession>
<dbReference type="Proteomes" id="UP000694564">
    <property type="component" value="Chromosome 7"/>
</dbReference>